<evidence type="ECO:0000313" key="4">
    <source>
        <dbReference type="EMBL" id="PWN86828.1"/>
    </source>
</evidence>
<dbReference type="GO" id="GO:0005739">
    <property type="term" value="C:mitochondrion"/>
    <property type="evidence" value="ECO:0007669"/>
    <property type="project" value="TreeGrafter"/>
</dbReference>
<evidence type="ECO:0000256" key="2">
    <source>
        <dbReference type="RuleBase" id="RU000363"/>
    </source>
</evidence>
<dbReference type="AlphaFoldDB" id="A0A316YDT7"/>
<dbReference type="SMART" id="SM00822">
    <property type="entry name" value="PKS_KR"/>
    <property type="match status" value="1"/>
</dbReference>
<evidence type="ECO:0000259" key="3">
    <source>
        <dbReference type="SMART" id="SM00822"/>
    </source>
</evidence>
<protein>
    <submittedName>
        <fullName evidence="4">NAD(P)-binding protein</fullName>
    </submittedName>
</protein>
<dbReference type="Proteomes" id="UP000245768">
    <property type="component" value="Unassembled WGS sequence"/>
</dbReference>
<dbReference type="InterPro" id="IPR057326">
    <property type="entry name" value="KR_dom"/>
</dbReference>
<evidence type="ECO:0000256" key="1">
    <source>
        <dbReference type="ARBA" id="ARBA00023002"/>
    </source>
</evidence>
<keyword evidence="5" id="KW-1185">Reference proteome</keyword>
<dbReference type="InParanoid" id="A0A316YDT7"/>
<reference evidence="4" key="1">
    <citation type="journal article" date="2018" name="Mol. Biol. Evol.">
        <title>Broad Genomic Sampling Reveals a Smut Pathogenic Ancestry of the Fungal Clade Ustilaginomycotina.</title>
        <authorList>
            <person name="Kijpornyongpan T."/>
            <person name="Mondo S.J."/>
            <person name="Barry K."/>
            <person name="Sandor L."/>
            <person name="Lee J."/>
            <person name="Lipzen A."/>
            <person name="Pangilinan J."/>
            <person name="LaButti K."/>
            <person name="Hainaut M."/>
            <person name="Henrissat B."/>
            <person name="Grigoriev I.V."/>
            <person name="Spatafora J.W."/>
            <person name="Aime M.C."/>
        </authorList>
    </citation>
    <scope>NUCLEOTIDE SEQUENCE [LARGE SCALE GENOMIC DNA]</scope>
    <source>
        <strain evidence="4">MCA 4198</strain>
    </source>
</reference>
<sequence>MKISGSTFIVTGGLGGLGSECVRMLLEQGACVGVIDIVEQGEGSARLAKALQSDDERRRIVYAQASISDRSSAERAVADIVAKLGNLRGLVHCAGVALRQEFSNKMADAVDQFRKTLEVNAVGTFCIGAVVADAINAQTEKELGLSAQAPSRFWTTDQERGVIVNFASVVGHEPSARILGYGPSKTCVLGLTKSFADFLAPSGIRVNSVSPGIVATPMNTGKALEFFNKDLLANGVFPKRASEPAHVSSAVRFLIENEFVNAEDVKVTGGWRIVTTTFPGQGDPRDSMPGLE</sequence>
<dbReference type="GeneID" id="37041735"/>
<name>A0A316YDT7_9BASI</name>
<dbReference type="PRINTS" id="PR00080">
    <property type="entry name" value="SDRFAMILY"/>
</dbReference>
<evidence type="ECO:0000313" key="5">
    <source>
        <dbReference type="Proteomes" id="UP000245768"/>
    </source>
</evidence>
<dbReference type="InterPro" id="IPR036291">
    <property type="entry name" value="NAD(P)-bd_dom_sf"/>
</dbReference>
<organism evidence="4 5">
    <name type="scientific">Acaromyces ingoldii</name>
    <dbReference type="NCBI Taxonomy" id="215250"/>
    <lineage>
        <taxon>Eukaryota</taxon>
        <taxon>Fungi</taxon>
        <taxon>Dikarya</taxon>
        <taxon>Basidiomycota</taxon>
        <taxon>Ustilaginomycotina</taxon>
        <taxon>Exobasidiomycetes</taxon>
        <taxon>Exobasidiales</taxon>
        <taxon>Cryptobasidiaceae</taxon>
        <taxon>Acaromyces</taxon>
    </lineage>
</organism>
<dbReference type="PANTHER" id="PTHR43658">
    <property type="entry name" value="SHORT-CHAIN DEHYDROGENASE/REDUCTASE"/>
    <property type="match status" value="1"/>
</dbReference>
<comment type="similarity">
    <text evidence="2">Belongs to the short-chain dehydrogenases/reductases (SDR) family.</text>
</comment>
<proteinExistence type="inferred from homology"/>
<dbReference type="Gene3D" id="3.40.50.720">
    <property type="entry name" value="NAD(P)-binding Rossmann-like Domain"/>
    <property type="match status" value="1"/>
</dbReference>
<dbReference type="EMBL" id="KZ819642">
    <property type="protein sequence ID" value="PWN86828.1"/>
    <property type="molecule type" value="Genomic_DNA"/>
</dbReference>
<dbReference type="OrthoDB" id="1274115at2759"/>
<dbReference type="SUPFAM" id="SSF51735">
    <property type="entry name" value="NAD(P)-binding Rossmann-fold domains"/>
    <property type="match status" value="1"/>
</dbReference>
<feature type="domain" description="Ketoreductase" evidence="3">
    <location>
        <begin position="6"/>
        <end position="157"/>
    </location>
</feature>
<dbReference type="RefSeq" id="XP_025374026.1">
    <property type="nucleotide sequence ID" value="XM_025519819.1"/>
</dbReference>
<dbReference type="PRINTS" id="PR00081">
    <property type="entry name" value="GDHRDH"/>
</dbReference>
<dbReference type="PANTHER" id="PTHR43658:SF8">
    <property type="entry name" value="17-BETA-HYDROXYSTEROID DEHYDROGENASE 14-RELATED"/>
    <property type="match status" value="1"/>
</dbReference>
<dbReference type="InterPro" id="IPR002347">
    <property type="entry name" value="SDR_fam"/>
</dbReference>
<dbReference type="GO" id="GO:0006635">
    <property type="term" value="P:fatty acid beta-oxidation"/>
    <property type="evidence" value="ECO:0007669"/>
    <property type="project" value="TreeGrafter"/>
</dbReference>
<dbReference type="STRING" id="215250.A0A316YDT7"/>
<accession>A0A316YDT7</accession>
<gene>
    <name evidence="4" type="ORF">FA10DRAFT_256717</name>
</gene>
<dbReference type="Pfam" id="PF00106">
    <property type="entry name" value="adh_short"/>
    <property type="match status" value="1"/>
</dbReference>
<dbReference type="GO" id="GO:0008670">
    <property type="term" value="F:2,4-dienoyl-CoA reductase (NADPH) activity"/>
    <property type="evidence" value="ECO:0007669"/>
    <property type="project" value="TreeGrafter"/>
</dbReference>
<keyword evidence="1" id="KW-0560">Oxidoreductase</keyword>